<dbReference type="AlphaFoldDB" id="A0A0M2RA54"/>
<evidence type="ECO:0000313" key="2">
    <source>
        <dbReference type="EMBL" id="KKJ76488.1"/>
    </source>
</evidence>
<dbReference type="InterPro" id="IPR008523">
    <property type="entry name" value="DUF805"/>
</dbReference>
<dbReference type="PANTHER" id="PTHR34980:SF2">
    <property type="entry name" value="INNER MEMBRANE PROTEIN YHAH-RELATED"/>
    <property type="match status" value="1"/>
</dbReference>
<dbReference type="STRING" id="1549748.WH95_13255"/>
<keyword evidence="3" id="KW-1185">Reference proteome</keyword>
<gene>
    <name evidence="2" type="ORF">WH95_13255</name>
</gene>
<protein>
    <recommendedName>
        <fullName evidence="4">DUF805 domain-containing protein</fullName>
    </recommendedName>
</protein>
<evidence type="ECO:0000256" key="1">
    <source>
        <dbReference type="SAM" id="Phobius"/>
    </source>
</evidence>
<name>A0A0M2RA54_9PROT</name>
<evidence type="ECO:0008006" key="4">
    <source>
        <dbReference type="Google" id="ProtNLM"/>
    </source>
</evidence>
<dbReference type="PANTHER" id="PTHR34980">
    <property type="entry name" value="INNER MEMBRANE PROTEIN-RELATED-RELATED"/>
    <property type="match status" value="1"/>
</dbReference>
<dbReference type="Proteomes" id="UP000034491">
    <property type="component" value="Unassembled WGS sequence"/>
</dbReference>
<keyword evidence="1" id="KW-1133">Transmembrane helix</keyword>
<accession>A0A0M2RA54</accession>
<feature type="transmembrane region" description="Helical" evidence="1">
    <location>
        <begin position="27"/>
        <end position="48"/>
    </location>
</feature>
<sequence length="135" mass="15698">MTSGHQVFSWLWFLFSPKGRISSFDYWFIYFMPLIALCIVFISVYIHIGTYIPGILKDLFLGIFALGTLIPSILIHVKRWHDRDKSGWWTLIIFVPIIGAFWVFIECSFLSGTAGPNRFGPSRFPEEQNINEVFE</sequence>
<feature type="transmembrane region" description="Helical" evidence="1">
    <location>
        <begin position="87"/>
        <end position="105"/>
    </location>
</feature>
<organism evidence="2 3">
    <name type="scientific">Kiloniella litopenaei</name>
    <dbReference type="NCBI Taxonomy" id="1549748"/>
    <lineage>
        <taxon>Bacteria</taxon>
        <taxon>Pseudomonadati</taxon>
        <taxon>Pseudomonadota</taxon>
        <taxon>Alphaproteobacteria</taxon>
        <taxon>Rhodospirillales</taxon>
        <taxon>Kiloniellaceae</taxon>
        <taxon>Kiloniella</taxon>
    </lineage>
</organism>
<proteinExistence type="predicted"/>
<dbReference type="Pfam" id="PF05656">
    <property type="entry name" value="DUF805"/>
    <property type="match status" value="1"/>
</dbReference>
<evidence type="ECO:0000313" key="3">
    <source>
        <dbReference type="Proteomes" id="UP000034491"/>
    </source>
</evidence>
<dbReference type="PATRIC" id="fig|1549748.8.peg.843"/>
<keyword evidence="1" id="KW-0472">Membrane</keyword>
<comment type="caution">
    <text evidence="2">The sequence shown here is derived from an EMBL/GenBank/DDBJ whole genome shotgun (WGS) entry which is preliminary data.</text>
</comment>
<feature type="transmembrane region" description="Helical" evidence="1">
    <location>
        <begin position="54"/>
        <end position="75"/>
    </location>
</feature>
<keyword evidence="1" id="KW-0812">Transmembrane</keyword>
<dbReference type="GO" id="GO:0005886">
    <property type="term" value="C:plasma membrane"/>
    <property type="evidence" value="ECO:0007669"/>
    <property type="project" value="TreeGrafter"/>
</dbReference>
<dbReference type="EMBL" id="LANI01000019">
    <property type="protein sequence ID" value="KKJ76488.1"/>
    <property type="molecule type" value="Genomic_DNA"/>
</dbReference>
<reference evidence="2 3" key="1">
    <citation type="submission" date="2015-03" db="EMBL/GenBank/DDBJ databases">
        <title>Genome sequence of Kiloniella sp. P1-1, isolated from the gut microflora of Pacific white shrimp, Penaeus vannamei.</title>
        <authorList>
            <person name="Shao Z."/>
            <person name="Wang L."/>
            <person name="Li X."/>
        </authorList>
    </citation>
    <scope>NUCLEOTIDE SEQUENCE [LARGE SCALE GENOMIC DNA]</scope>
    <source>
        <strain evidence="2 3">P1-1</strain>
    </source>
</reference>